<dbReference type="Gene3D" id="3.40.50.300">
    <property type="entry name" value="P-loop containing nucleotide triphosphate hydrolases"/>
    <property type="match status" value="1"/>
</dbReference>
<dbReference type="PATRIC" id="fig|456.5.peg.1390"/>
<protein>
    <submittedName>
        <fullName evidence="2">Rho GTPase (Miro-like)</fullName>
    </submittedName>
</protein>
<evidence type="ECO:0000313" key="3">
    <source>
        <dbReference type="Proteomes" id="UP000055035"/>
    </source>
</evidence>
<keyword evidence="1" id="KW-0472">Membrane</keyword>
<dbReference type="Proteomes" id="UP000055035">
    <property type="component" value="Unassembled WGS sequence"/>
</dbReference>
<keyword evidence="1" id="KW-1133">Transmembrane helix</keyword>
<evidence type="ECO:0000256" key="1">
    <source>
        <dbReference type="SAM" id="Phobius"/>
    </source>
</evidence>
<dbReference type="Pfam" id="PF08477">
    <property type="entry name" value="Roc"/>
    <property type="match status" value="1"/>
</dbReference>
<name>A0A0W0VA63_9GAMM</name>
<comment type="caution">
    <text evidence="2">The sequence shown here is derived from an EMBL/GenBank/DDBJ whole genome shotgun (WGS) entry which is preliminary data.</text>
</comment>
<dbReference type="OrthoDB" id="5654109at2"/>
<dbReference type="InterPro" id="IPR027417">
    <property type="entry name" value="P-loop_NTPase"/>
</dbReference>
<keyword evidence="3" id="KW-1185">Reference proteome</keyword>
<reference evidence="2 3" key="1">
    <citation type="submission" date="2015-11" db="EMBL/GenBank/DDBJ databases">
        <title>Genomic analysis of 38 Legionella species identifies large and diverse effector repertoires.</title>
        <authorList>
            <person name="Burstein D."/>
            <person name="Amaro F."/>
            <person name="Zusman T."/>
            <person name="Lifshitz Z."/>
            <person name="Cohen O."/>
            <person name="Gilbert J.A."/>
            <person name="Pupko T."/>
            <person name="Shuman H.A."/>
            <person name="Segal G."/>
        </authorList>
    </citation>
    <scope>NUCLEOTIDE SEQUENCE [LARGE SCALE GENOMIC DNA]</scope>
    <source>
        <strain evidence="2 3">BL-540</strain>
    </source>
</reference>
<sequence>MYYNAAICLQGFSVHSRRTVEVVTLGAKNSGKTQIIHRLFCSLPFSERPLDWDPVYWVTKYYSRIKLSIWDLSHEMWECRKKPRLNSLVKDFYAKAEVVLYCIDLSQEMNEIAIQNDINAFRQINPDANLILIGTKCDLGLPDAERQFLNLNLEVTKRIITSLKFDIGIEELCESILSCKRTMWDICEQNLLDALKHLPFDKCKKIEHELDFLYEELGRNSDKEQCIKNFVLSSQKILEGSHPYFINAVLTFASAIVVTLILVSVGFTGGLALGLWTSPFVLLSAFLKGSPAAIFLGSTGIGSGICTAGFFGYNLFKESKEMGAIKRFAEEINCSLSI</sequence>
<accession>A0A0W0VA63</accession>
<dbReference type="CDD" id="cd00882">
    <property type="entry name" value="Ras_like_GTPase"/>
    <property type="match status" value="1"/>
</dbReference>
<dbReference type="AlphaFoldDB" id="A0A0W0VA63"/>
<proteinExistence type="predicted"/>
<organism evidence="2 3">
    <name type="scientific">Legionella jordanis</name>
    <dbReference type="NCBI Taxonomy" id="456"/>
    <lineage>
        <taxon>Bacteria</taxon>
        <taxon>Pseudomonadati</taxon>
        <taxon>Pseudomonadota</taxon>
        <taxon>Gammaproteobacteria</taxon>
        <taxon>Legionellales</taxon>
        <taxon>Legionellaceae</taxon>
        <taxon>Legionella</taxon>
    </lineage>
</organism>
<feature type="transmembrane region" description="Helical" evidence="1">
    <location>
        <begin position="293"/>
        <end position="316"/>
    </location>
</feature>
<evidence type="ECO:0000313" key="2">
    <source>
        <dbReference type="EMBL" id="KTD16992.1"/>
    </source>
</evidence>
<feature type="transmembrane region" description="Helical" evidence="1">
    <location>
        <begin position="244"/>
        <end position="263"/>
    </location>
</feature>
<gene>
    <name evidence="2" type="ORF">Ljor_1298</name>
</gene>
<dbReference type="EMBL" id="LNYJ01000011">
    <property type="protein sequence ID" value="KTD16992.1"/>
    <property type="molecule type" value="Genomic_DNA"/>
</dbReference>
<dbReference type="STRING" id="456.Ljor_1298"/>
<dbReference type="RefSeq" id="WP_058470795.1">
    <property type="nucleotide sequence ID" value="NZ_LNYJ01000011.1"/>
</dbReference>
<keyword evidence="1" id="KW-0812">Transmembrane</keyword>
<dbReference type="SUPFAM" id="SSF52540">
    <property type="entry name" value="P-loop containing nucleoside triphosphate hydrolases"/>
    <property type="match status" value="1"/>
</dbReference>